<accession>A0ACA9PEZ5</accession>
<sequence>FFEGLAGNGPDIDAVFQIADEIGQSALEMDDSSQNDEFVVQPPPEESASQDRPRARSFSGQGLLSTSAPGQPIQVRSNASEAGTDYSRSRRRSALLSIDTLSPAPQQSPLAQIYHPTANHLTDTSEAAIDRASSTCPSPCKARGTTPS</sequence>
<comment type="caution">
    <text evidence="1">The sequence shown here is derived from an EMBL/GenBank/DDBJ whole genome shotgun (WGS) entry which is preliminary data.</text>
</comment>
<feature type="non-terminal residue" evidence="1">
    <location>
        <position position="1"/>
    </location>
</feature>
<evidence type="ECO:0000313" key="2">
    <source>
        <dbReference type="Proteomes" id="UP000789525"/>
    </source>
</evidence>
<protein>
    <submittedName>
        <fullName evidence="1">1010_t:CDS:1</fullName>
    </submittedName>
</protein>
<name>A0ACA9PEZ5_9GLOM</name>
<organism evidence="1 2">
    <name type="scientific">Acaulospora colombiana</name>
    <dbReference type="NCBI Taxonomy" id="27376"/>
    <lineage>
        <taxon>Eukaryota</taxon>
        <taxon>Fungi</taxon>
        <taxon>Fungi incertae sedis</taxon>
        <taxon>Mucoromycota</taxon>
        <taxon>Glomeromycotina</taxon>
        <taxon>Glomeromycetes</taxon>
        <taxon>Diversisporales</taxon>
        <taxon>Acaulosporaceae</taxon>
        <taxon>Acaulospora</taxon>
    </lineage>
</organism>
<dbReference type="Proteomes" id="UP000789525">
    <property type="component" value="Unassembled WGS sequence"/>
</dbReference>
<proteinExistence type="predicted"/>
<gene>
    <name evidence="1" type="ORF">ACOLOM_LOCUS10161</name>
</gene>
<keyword evidence="2" id="KW-1185">Reference proteome</keyword>
<evidence type="ECO:0000313" key="1">
    <source>
        <dbReference type="EMBL" id="CAG8699104.1"/>
    </source>
</evidence>
<reference evidence="1" key="1">
    <citation type="submission" date="2021-06" db="EMBL/GenBank/DDBJ databases">
        <authorList>
            <person name="Kallberg Y."/>
            <person name="Tangrot J."/>
            <person name="Rosling A."/>
        </authorList>
    </citation>
    <scope>NUCLEOTIDE SEQUENCE</scope>
    <source>
        <strain evidence="1">CL356</strain>
    </source>
</reference>
<dbReference type="EMBL" id="CAJVPT010031774">
    <property type="protein sequence ID" value="CAG8699104.1"/>
    <property type="molecule type" value="Genomic_DNA"/>
</dbReference>